<dbReference type="InterPro" id="IPR035931">
    <property type="entry name" value="YlxR-like_sf"/>
</dbReference>
<comment type="caution">
    <text evidence="2">The sequence shown here is derived from an EMBL/GenBank/DDBJ whole genome shotgun (WGS) entry which is preliminary data.</text>
</comment>
<evidence type="ECO:0000259" key="1">
    <source>
        <dbReference type="Pfam" id="PF04296"/>
    </source>
</evidence>
<name>A0A2T7G8I4_9RHOB</name>
<dbReference type="PANTHER" id="PTHR34215:SF1">
    <property type="entry name" value="YLXR DOMAIN-CONTAINING PROTEIN"/>
    <property type="match status" value="1"/>
</dbReference>
<accession>A0A2T7G8I4</accession>
<keyword evidence="3" id="KW-1185">Reference proteome</keyword>
<dbReference type="SUPFAM" id="SSF64376">
    <property type="entry name" value="YlxR-like"/>
    <property type="match status" value="1"/>
</dbReference>
<dbReference type="RefSeq" id="WP_108691594.1">
    <property type="nucleotide sequence ID" value="NZ_QCYH01000003.1"/>
</dbReference>
<dbReference type="Proteomes" id="UP000244446">
    <property type="component" value="Unassembled WGS sequence"/>
</dbReference>
<dbReference type="PANTHER" id="PTHR34215">
    <property type="entry name" value="BLL0784 PROTEIN"/>
    <property type="match status" value="1"/>
</dbReference>
<dbReference type="SUPFAM" id="SSF55315">
    <property type="entry name" value="L30e-like"/>
    <property type="match status" value="1"/>
</dbReference>
<dbReference type="NCBIfam" id="NF006622">
    <property type="entry name" value="PRK09190.1"/>
    <property type="match status" value="1"/>
</dbReference>
<gene>
    <name evidence="2" type="ORF">DC366_07615</name>
</gene>
<feature type="domain" description="YlxR" evidence="1">
    <location>
        <begin position="16"/>
        <end position="84"/>
    </location>
</feature>
<dbReference type="Gene3D" id="3.30.1230.10">
    <property type="entry name" value="YlxR-like"/>
    <property type="match status" value="1"/>
</dbReference>
<evidence type="ECO:0000313" key="2">
    <source>
        <dbReference type="EMBL" id="PVA10735.1"/>
    </source>
</evidence>
<dbReference type="InterPro" id="IPR007393">
    <property type="entry name" value="YlxR_dom"/>
</dbReference>
<reference evidence="2 3" key="1">
    <citation type="submission" date="2018-04" db="EMBL/GenBank/DDBJ databases">
        <title>Pelagivirga bohaiensis gen. nov., sp. nov., a bacterium isolated from the Bohai Sea.</title>
        <authorList>
            <person name="Ji X."/>
        </authorList>
    </citation>
    <scope>NUCLEOTIDE SEQUENCE [LARGE SCALE GENOMIC DNA]</scope>
    <source>
        <strain evidence="2 3">BH-SD19</strain>
    </source>
</reference>
<dbReference type="Gene3D" id="3.30.1330.30">
    <property type="match status" value="1"/>
</dbReference>
<dbReference type="CDD" id="cd00279">
    <property type="entry name" value="YlxR"/>
    <property type="match status" value="1"/>
</dbReference>
<dbReference type="Pfam" id="PF04296">
    <property type="entry name" value="YlxR"/>
    <property type="match status" value="1"/>
</dbReference>
<dbReference type="InterPro" id="IPR037465">
    <property type="entry name" value="YlxR"/>
</dbReference>
<dbReference type="OrthoDB" id="9799836at2"/>
<evidence type="ECO:0000313" key="3">
    <source>
        <dbReference type="Proteomes" id="UP000244446"/>
    </source>
</evidence>
<protein>
    <submittedName>
        <fullName evidence="2">RNA-binding protein</fullName>
    </submittedName>
</protein>
<dbReference type="InterPro" id="IPR029064">
    <property type="entry name" value="Ribosomal_eL30-like_sf"/>
</dbReference>
<organism evidence="2 3">
    <name type="scientific">Pelagivirga sediminicola</name>
    <dbReference type="NCBI Taxonomy" id="2170575"/>
    <lineage>
        <taxon>Bacteria</taxon>
        <taxon>Pseudomonadati</taxon>
        <taxon>Pseudomonadota</taxon>
        <taxon>Alphaproteobacteria</taxon>
        <taxon>Rhodobacterales</taxon>
        <taxon>Paracoccaceae</taxon>
        <taxon>Pelagivirga</taxon>
    </lineage>
</organism>
<dbReference type="EMBL" id="QCYH01000003">
    <property type="protein sequence ID" value="PVA10735.1"/>
    <property type="molecule type" value="Genomic_DNA"/>
</dbReference>
<dbReference type="AlphaFoldDB" id="A0A2T7G8I4"/>
<proteinExistence type="predicted"/>
<sequence length="210" mass="22470">MGRGGQPKDRSDGPERKCIATGEVQPKHGLIRFVIGPDGQVAPDLMEKLPGRGIWVAADRAALDKASKKGLFARAAKQPVQVADGMTDWVESLLAQRVVNLISLARKGGHAVAGYEKVKDWLAKEEAEVLIQASDGSERGKSKLSTPHYGNFIGWLTADELGQAFGRQTTIHAALSAGGLTQRVVDEAARLKGLRVSDDGSGHRKGKKTK</sequence>